<dbReference type="PANTHER" id="PTHR10877:SF183">
    <property type="entry name" value="AT14535P-RELATED"/>
    <property type="match status" value="1"/>
</dbReference>
<proteinExistence type="predicted"/>
<dbReference type="EMBL" id="CAJJDM010000031">
    <property type="protein sequence ID" value="CAD8062025.1"/>
    <property type="molecule type" value="Genomic_DNA"/>
</dbReference>
<feature type="transmembrane region" description="Helical" evidence="6">
    <location>
        <begin position="453"/>
        <end position="472"/>
    </location>
</feature>
<gene>
    <name evidence="8" type="ORF">PPRIM_AZ9-3.1.T0320291</name>
</gene>
<dbReference type="OMA" id="INMEFSA"/>
<keyword evidence="2 6" id="KW-0812">Transmembrane</keyword>
<feature type="transmembrane region" description="Helical" evidence="6">
    <location>
        <begin position="479"/>
        <end position="499"/>
    </location>
</feature>
<comment type="subcellular location">
    <subcellularLocation>
        <location evidence="1">Membrane</location>
        <topology evidence="1">Multi-pass membrane protein</topology>
    </subcellularLocation>
</comment>
<evidence type="ECO:0000313" key="8">
    <source>
        <dbReference type="EMBL" id="CAD8062025.1"/>
    </source>
</evidence>
<feature type="transmembrane region" description="Helical" evidence="6">
    <location>
        <begin position="1184"/>
        <end position="1208"/>
    </location>
</feature>
<protein>
    <recommendedName>
        <fullName evidence="7">Polycystin cation channel PKD1/PKD2 domain-containing protein</fullName>
    </recommendedName>
</protein>
<dbReference type="InterPro" id="IPR051223">
    <property type="entry name" value="Polycystin"/>
</dbReference>
<feature type="transmembrane region" description="Helical" evidence="6">
    <location>
        <begin position="17"/>
        <end position="35"/>
    </location>
</feature>
<feature type="transmembrane region" description="Helical" evidence="6">
    <location>
        <begin position="1123"/>
        <end position="1145"/>
    </location>
</feature>
<feature type="compositionally biased region" description="Basic and acidic residues" evidence="5">
    <location>
        <begin position="1463"/>
        <end position="1473"/>
    </location>
</feature>
<feature type="transmembrane region" description="Helical" evidence="6">
    <location>
        <begin position="228"/>
        <end position="246"/>
    </location>
</feature>
<feature type="domain" description="Polycystin cation channel PKD1/PKD2" evidence="7">
    <location>
        <begin position="402"/>
        <end position="543"/>
    </location>
</feature>
<feature type="compositionally biased region" description="Basic and acidic residues" evidence="5">
    <location>
        <begin position="1513"/>
        <end position="1542"/>
    </location>
</feature>
<evidence type="ECO:0000259" key="7">
    <source>
        <dbReference type="Pfam" id="PF08016"/>
    </source>
</evidence>
<keyword evidence="3 6" id="KW-1133">Transmembrane helix</keyword>
<evidence type="ECO:0000256" key="5">
    <source>
        <dbReference type="SAM" id="MobiDB-lite"/>
    </source>
</evidence>
<comment type="caution">
    <text evidence="8">The sequence shown here is derived from an EMBL/GenBank/DDBJ whole genome shotgun (WGS) entry which is preliminary data.</text>
</comment>
<feature type="domain" description="Polycystin cation channel PKD1/PKD2" evidence="7">
    <location>
        <begin position="1060"/>
        <end position="1208"/>
    </location>
</feature>
<dbReference type="Pfam" id="PF08016">
    <property type="entry name" value="PKD_channel"/>
    <property type="match status" value="2"/>
</dbReference>
<feature type="compositionally biased region" description="Basic residues" evidence="5">
    <location>
        <begin position="271"/>
        <end position="287"/>
    </location>
</feature>
<keyword evidence="4 6" id="KW-0472">Membrane</keyword>
<dbReference type="GO" id="GO:0016020">
    <property type="term" value="C:membrane"/>
    <property type="evidence" value="ECO:0007669"/>
    <property type="project" value="UniProtKB-SubCell"/>
</dbReference>
<dbReference type="PANTHER" id="PTHR10877">
    <property type="entry name" value="POLYCYSTIN FAMILY MEMBER"/>
    <property type="match status" value="1"/>
</dbReference>
<keyword evidence="9" id="KW-1185">Reference proteome</keyword>
<evidence type="ECO:0000256" key="3">
    <source>
        <dbReference type="ARBA" id="ARBA00022989"/>
    </source>
</evidence>
<feature type="transmembrane region" description="Helical" evidence="6">
    <location>
        <begin position="336"/>
        <end position="356"/>
    </location>
</feature>
<feature type="region of interest" description="Disordered" evidence="5">
    <location>
        <begin position="271"/>
        <end position="291"/>
    </location>
</feature>
<feature type="transmembrane region" description="Helical" evidence="6">
    <location>
        <begin position="1083"/>
        <end position="1103"/>
    </location>
</feature>
<feature type="transmembrane region" description="Helical" evidence="6">
    <location>
        <begin position="942"/>
        <end position="961"/>
    </location>
</feature>
<evidence type="ECO:0000256" key="2">
    <source>
        <dbReference type="ARBA" id="ARBA00022692"/>
    </source>
</evidence>
<sequence length="1570" mass="183123">MSTPPSTNNVIITKVEIARFTIYLVSLMVSVLMQMRMEDQGTMNTSVQNSMFSGIQNVFKFTNQTRFSMLNWVDKQLYHGYSLNQNSTEMYSRLIPATFLEIQTKYAKIDSLVNVWDKDLTEDKANQGFQQQYIYPFIQRFPPYPVFKNISFIDDVSGITLDSLKLIDTGYLTSNTHSLKAQASYYSPNLQMICVVRINMEFSAAGQSYQFIQYDSFRLSFYQNKTDYIRMAFEIVFAIIYINYLYMEGYKIYFKIQLALKDDDLKVQAQKKKDQRMKSKKDAKKRGGVVQGEEGEVKHLTVQGEKSESKGLEKIEEARRKTKIIINVVIQHISDIWSAIDVFILVILGIAASEYIKAISSQPYSDSLNELFQNATTYQSVFEPIYKQMRNGIEVPYTLNDEFAQQADVLRFYRRFCAVALLIMWIKLLKYFINIFKRLVSYLEIILNVIEYMIFYLVLLAAILISFSLFFYFQYGSQIFITSTIGRSLSYILGFMIAQNDQFNELFKYNEVITFIMTILYYVIVIIILCNMFFVFVKQEYNEYQMKLEKQSQKTNNSKKHDEVVKYIHPYWYFYNIAEYFVMRFWFTLKLQPSKFDEYNENKELLYVINEREFKENPQTIDFNVDFANLINQSVDDDDKNQKFLIEEEKERILSKQKMELIKLIWKTVLLLLILSLNFILLQEFYSPADAYLQSDSISRKIKFDRSNAQKQYKDLNTIQDMTDWLIYGFPDLFEDNIFGNNELAILKGQAPTIKVNASSTDKILNYQLQEYAFDNLIRTSSLNTFNIVVNDVIRVTIRRSLMVNNTIEQFSTFASETMLLFLDSPTDNLDSEYENYESFYDADTNFTIDYDDSNGFEGYGGLVMLLEPKQLSPVINSLQKVKLIDSVSSIAIQFVTFNPINARGLAHIKLSFAINQCGALSFKLIDVQGIKKNSLQSVSEISILILSVSLIIALCYYLYVTIKTMLHKNFSYDRWYSTYILLSLNRSQLYMRERHMPEFIRKSLFLMDISQLLNLLFLTLLGAQITLILYYFFQVNTLIQGSKIFGTSINDLLPSTLFSVNQNVDDYLFFSQVQNIGDNSKLIGAFGSCAILVLCLEILYLLSHNKDFQTLTNSIKYTLSHLPFILIILLGIIVAFSSMAHLVLGTDLIQYSTFFGTIVKMLDFISKIDDIQFFRLDDRTLEFYLMILPYTITVRFIIMNMFFAITLRGYLLSKEKQAEEQLNQKSHPLSLTSQEFVMLSIQMFTFKEKLIKVGSDQYLMQIIKQFQPIKVYSSIKDNIRNQTNLTAMKAWAEECAKEIKDEKEIRKPLDVACHELLQAYIDQNNKGEFDILQRLNTDPKRKLIEFSLKLTYINYFRFAIDQLDKFTVFFSKKREQIRSILFSDSKGEDYKKMVYICSLEAQLEENIQSMTFIKQELLALGFDIGEAGEIDSKENVIKVKQQKQKTMKATFQNPMSDKIFELTKLKPDKNQDIKNSPDQSDNEPDQDNQFGEQRVEKVIKPSTFKQAQTIEVKQDDKKKQENKDQQQGETTEKSTDEKPKSDQPPQPEQKISKAIVKNMFSVGDKKLKK</sequence>
<evidence type="ECO:0000256" key="6">
    <source>
        <dbReference type="SAM" id="Phobius"/>
    </source>
</evidence>
<feature type="transmembrane region" description="Helical" evidence="6">
    <location>
        <begin position="1013"/>
        <end position="1034"/>
    </location>
</feature>
<dbReference type="InterPro" id="IPR013122">
    <property type="entry name" value="PKD1_2_channel"/>
</dbReference>
<dbReference type="Proteomes" id="UP000688137">
    <property type="component" value="Unassembled WGS sequence"/>
</dbReference>
<evidence type="ECO:0000256" key="4">
    <source>
        <dbReference type="ARBA" id="ARBA00023136"/>
    </source>
</evidence>
<reference evidence="8" key="1">
    <citation type="submission" date="2021-01" db="EMBL/GenBank/DDBJ databases">
        <authorList>
            <consortium name="Genoscope - CEA"/>
            <person name="William W."/>
        </authorList>
    </citation>
    <scope>NUCLEOTIDE SEQUENCE</scope>
</reference>
<feature type="transmembrane region" description="Helical" evidence="6">
    <location>
        <begin position="664"/>
        <end position="682"/>
    </location>
</feature>
<feature type="transmembrane region" description="Helical" evidence="6">
    <location>
        <begin position="519"/>
        <end position="537"/>
    </location>
</feature>
<evidence type="ECO:0000256" key="1">
    <source>
        <dbReference type="ARBA" id="ARBA00004141"/>
    </source>
</evidence>
<accession>A0A8S1L706</accession>
<name>A0A8S1L706_PARPR</name>
<evidence type="ECO:0000313" key="9">
    <source>
        <dbReference type="Proteomes" id="UP000688137"/>
    </source>
</evidence>
<organism evidence="8 9">
    <name type="scientific">Paramecium primaurelia</name>
    <dbReference type="NCBI Taxonomy" id="5886"/>
    <lineage>
        <taxon>Eukaryota</taxon>
        <taxon>Sar</taxon>
        <taxon>Alveolata</taxon>
        <taxon>Ciliophora</taxon>
        <taxon>Intramacronucleata</taxon>
        <taxon>Oligohymenophorea</taxon>
        <taxon>Peniculida</taxon>
        <taxon>Parameciidae</taxon>
        <taxon>Paramecium</taxon>
    </lineage>
</organism>
<feature type="transmembrane region" description="Helical" evidence="6">
    <location>
        <begin position="412"/>
        <end position="433"/>
    </location>
</feature>
<feature type="region of interest" description="Disordered" evidence="5">
    <location>
        <begin position="1463"/>
        <end position="1570"/>
    </location>
</feature>